<dbReference type="UniPathway" id="UPA00378"/>
<organism evidence="16 17">
    <name type="scientific">Aureobasidium namibiae CBS 147.97</name>
    <dbReference type="NCBI Taxonomy" id="1043004"/>
    <lineage>
        <taxon>Eukaryota</taxon>
        <taxon>Fungi</taxon>
        <taxon>Dikarya</taxon>
        <taxon>Ascomycota</taxon>
        <taxon>Pezizomycotina</taxon>
        <taxon>Dothideomycetes</taxon>
        <taxon>Dothideomycetidae</taxon>
        <taxon>Dothideales</taxon>
        <taxon>Saccotheciaceae</taxon>
        <taxon>Aureobasidium</taxon>
    </lineage>
</organism>
<dbReference type="HOGENOM" id="CLU_008438_5_0_1"/>
<dbReference type="OrthoDB" id="292747at2759"/>
<dbReference type="GO" id="GO:0004169">
    <property type="term" value="F:dolichyl-phosphate-mannose-protein mannosyltransferase activity"/>
    <property type="evidence" value="ECO:0007669"/>
    <property type="project" value="UniProtKB-UniRule"/>
</dbReference>
<feature type="transmembrane region" description="Helical" evidence="14">
    <location>
        <begin position="600"/>
        <end position="618"/>
    </location>
</feature>
<dbReference type="GeneID" id="25414409"/>
<evidence type="ECO:0000256" key="1">
    <source>
        <dbReference type="ARBA" id="ARBA00004477"/>
    </source>
</evidence>
<dbReference type="Pfam" id="PF02366">
    <property type="entry name" value="PMT"/>
    <property type="match status" value="1"/>
</dbReference>
<dbReference type="InterPro" id="IPR036300">
    <property type="entry name" value="MIR_dom_sf"/>
</dbReference>
<dbReference type="PROSITE" id="PS50919">
    <property type="entry name" value="MIR"/>
    <property type="match status" value="1"/>
</dbReference>
<evidence type="ECO:0000256" key="9">
    <source>
        <dbReference type="ARBA" id="ARBA00022824"/>
    </source>
</evidence>
<dbReference type="SMART" id="SM00472">
    <property type="entry name" value="MIR"/>
    <property type="match status" value="2"/>
</dbReference>
<feature type="transmembrane region" description="Helical" evidence="14">
    <location>
        <begin position="557"/>
        <end position="579"/>
    </location>
</feature>
<dbReference type="Pfam" id="PF16192">
    <property type="entry name" value="PMT_4TMC"/>
    <property type="match status" value="1"/>
</dbReference>
<comment type="catalytic activity">
    <reaction evidence="13 14">
        <text>a di-trans,poly-cis-dolichyl beta-D-mannosyl phosphate + L-seryl-[protein] = 3-O-(alpha-D-mannosyl)-L-seryl-[protein] + a di-trans,poly-cis-dolichyl phosphate + H(+)</text>
        <dbReference type="Rhea" id="RHEA:17377"/>
        <dbReference type="Rhea" id="RHEA-COMP:9863"/>
        <dbReference type="Rhea" id="RHEA-COMP:13546"/>
        <dbReference type="Rhea" id="RHEA-COMP:19498"/>
        <dbReference type="Rhea" id="RHEA-COMP:19501"/>
        <dbReference type="ChEBI" id="CHEBI:15378"/>
        <dbReference type="ChEBI" id="CHEBI:29999"/>
        <dbReference type="ChEBI" id="CHEBI:57683"/>
        <dbReference type="ChEBI" id="CHEBI:58211"/>
        <dbReference type="ChEBI" id="CHEBI:137321"/>
        <dbReference type="EC" id="2.4.1.109"/>
    </reaction>
</comment>
<dbReference type="EC" id="2.4.1.109" evidence="4 14"/>
<dbReference type="InterPro" id="IPR016093">
    <property type="entry name" value="MIR_motif"/>
</dbReference>
<evidence type="ECO:0000313" key="16">
    <source>
        <dbReference type="EMBL" id="KEQ68200.1"/>
    </source>
</evidence>
<dbReference type="STRING" id="1043004.A0A074W4Z8"/>
<evidence type="ECO:0000256" key="5">
    <source>
        <dbReference type="ARBA" id="ARBA00022676"/>
    </source>
</evidence>
<feature type="transmembrane region" description="Helical" evidence="14">
    <location>
        <begin position="127"/>
        <end position="145"/>
    </location>
</feature>
<dbReference type="InterPro" id="IPR003342">
    <property type="entry name" value="ArnT-like_N"/>
</dbReference>
<evidence type="ECO:0000256" key="6">
    <source>
        <dbReference type="ARBA" id="ARBA00022679"/>
    </source>
</evidence>
<feature type="transmembrane region" description="Helical" evidence="14">
    <location>
        <begin position="238"/>
        <end position="261"/>
    </location>
</feature>
<feature type="transmembrane region" description="Helical" evidence="14">
    <location>
        <begin position="12"/>
        <end position="30"/>
    </location>
</feature>
<dbReference type="GO" id="GO:0005789">
    <property type="term" value="C:endoplasmic reticulum membrane"/>
    <property type="evidence" value="ECO:0007669"/>
    <property type="project" value="UniProtKB-SubCell"/>
</dbReference>
<accession>A0A074W4Z8</accession>
<keyword evidence="17" id="KW-1185">Reference proteome</keyword>
<feature type="transmembrane region" description="Helical" evidence="14">
    <location>
        <begin position="656"/>
        <end position="672"/>
    </location>
</feature>
<keyword evidence="7 14" id="KW-0812">Transmembrane</keyword>
<evidence type="ECO:0000256" key="7">
    <source>
        <dbReference type="ARBA" id="ARBA00022692"/>
    </source>
</evidence>
<dbReference type="Gene3D" id="2.80.10.50">
    <property type="match status" value="1"/>
</dbReference>
<evidence type="ECO:0000256" key="4">
    <source>
        <dbReference type="ARBA" id="ARBA00012839"/>
    </source>
</evidence>
<dbReference type="Proteomes" id="UP000027730">
    <property type="component" value="Unassembled WGS sequence"/>
</dbReference>
<evidence type="ECO:0000256" key="3">
    <source>
        <dbReference type="ARBA" id="ARBA00007222"/>
    </source>
</evidence>
<sequence>MTRSTTCDITNVHMELCILYCGLFVVAMAIRTLNMHESSYVTWDEAHFGPQIGFSLARRFYFDIHPPLGKLLFALCAYVTDFDNTFPFQPGQAYPSDLNITSLRWFSACFGALCVPLTYAIGRNLQLHGFNVWLITVMVLCDHSYTTISRFVLLDPILLFFTLLSIKFWTDCQSLLDTAPFSARLPSLIRAGFSVGLACCTKWSGLLTLSTLVIFTIIRTCKQEYAIGSKYSRRCYRLSVSMCALVLLPCLTYIGIFSIHFCLLNRSGPGDGYMSAQFQSLLHGSHVGKSGPKFVRSDQSVTLKNFGYSGGLLWSSARKYPSSRKNYQITCTSTKLSTSQLWVFMPQKTISDPSRTGTDEIQQGMKVRIMSSDKKFYLTAQSQAAPLTKKHKMTAGILSADLFTGEETWIIEDYASCSKAISEPIKLISTTFRLRNLLHDCYLAAGFETLPAWGMSQVETTCVPADMALQRDTLWLVEEQFDTSIVAHANSVPVGIHHPALSFLRNMADIHVAMWKVHRRFSRSPDKYGKLASQPWHWPLMQTAMRMTSWSSNRTRYILLGNPFVYFTSTLSVFVAPILSMVRLGQPKGRRSSPYHAKSGYSFSLAGWAIHFLPYMLMDRPLYSHHYLPALFFAILTTGCVAEQVLYGLPRFLRSVTYMLLYVVLFWNFWYFRAFSLGMKGSHSDWQHLQWFSSWQIR</sequence>
<keyword evidence="10 14" id="KW-1133">Transmembrane helix</keyword>
<gene>
    <name evidence="16" type="ORF">M436DRAFT_68366</name>
</gene>
<proteinExistence type="inferred from homology"/>
<dbReference type="SUPFAM" id="SSF82109">
    <property type="entry name" value="MIR domain"/>
    <property type="match status" value="1"/>
</dbReference>
<feature type="transmembrane region" description="Helical" evidence="14">
    <location>
        <begin position="103"/>
        <end position="121"/>
    </location>
</feature>
<feature type="transmembrane region" description="Helical" evidence="14">
    <location>
        <begin position="630"/>
        <end position="649"/>
    </location>
</feature>
<keyword evidence="11 14" id="KW-0472">Membrane</keyword>
<reference evidence="16 17" key="1">
    <citation type="journal article" date="2014" name="BMC Genomics">
        <title>Genome sequencing of four Aureobasidium pullulans varieties: biotechnological potential, stress tolerance, and description of new species.</title>
        <authorList>
            <person name="Gostin Ar C."/>
            <person name="Ohm R.A."/>
            <person name="Kogej T."/>
            <person name="Sonjak S."/>
            <person name="Turk M."/>
            <person name="Zajc J."/>
            <person name="Zalar P."/>
            <person name="Grube M."/>
            <person name="Sun H."/>
            <person name="Han J."/>
            <person name="Sharma A."/>
            <person name="Chiniquy J."/>
            <person name="Ngan C.Y."/>
            <person name="Lipzen A."/>
            <person name="Barry K."/>
            <person name="Grigoriev I.V."/>
            <person name="Gunde-Cimerman N."/>
        </authorList>
    </citation>
    <scope>NUCLEOTIDE SEQUENCE [LARGE SCALE GENOMIC DNA]</scope>
    <source>
        <strain evidence="16 17">CBS 147.97</strain>
    </source>
</reference>
<evidence type="ECO:0000256" key="14">
    <source>
        <dbReference type="RuleBase" id="RU367007"/>
    </source>
</evidence>
<evidence type="ECO:0000256" key="11">
    <source>
        <dbReference type="ARBA" id="ARBA00023136"/>
    </source>
</evidence>
<dbReference type="InterPro" id="IPR027005">
    <property type="entry name" value="PMT-like"/>
</dbReference>
<evidence type="ECO:0000256" key="2">
    <source>
        <dbReference type="ARBA" id="ARBA00004922"/>
    </source>
</evidence>
<keyword evidence="8" id="KW-0677">Repeat</keyword>
<evidence type="ECO:0000256" key="8">
    <source>
        <dbReference type="ARBA" id="ARBA00022737"/>
    </source>
</evidence>
<comment type="subcellular location">
    <subcellularLocation>
        <location evidence="1 14">Endoplasmic reticulum membrane</location>
        <topology evidence="1 14">Multi-pass membrane protein</topology>
    </subcellularLocation>
</comment>
<evidence type="ECO:0000259" key="15">
    <source>
        <dbReference type="PROSITE" id="PS50919"/>
    </source>
</evidence>
<dbReference type="EMBL" id="KL584735">
    <property type="protein sequence ID" value="KEQ68200.1"/>
    <property type="molecule type" value="Genomic_DNA"/>
</dbReference>
<protein>
    <recommendedName>
        <fullName evidence="4 14">Dolichyl-phosphate-mannose--protein mannosyltransferase</fullName>
        <ecNumber evidence="4 14">2.4.1.109</ecNumber>
    </recommendedName>
</protein>
<evidence type="ECO:0000313" key="17">
    <source>
        <dbReference type="Proteomes" id="UP000027730"/>
    </source>
</evidence>
<evidence type="ECO:0000256" key="10">
    <source>
        <dbReference type="ARBA" id="ARBA00022989"/>
    </source>
</evidence>
<comment type="pathway">
    <text evidence="2 14">Protein modification; protein glycosylation.</text>
</comment>
<comment type="catalytic activity">
    <reaction evidence="12 14">
        <text>a di-trans,poly-cis-dolichyl beta-D-mannosyl phosphate + L-threonyl-[protein] = 3-O-(alpha-D-mannosyl)-L-threonyl-[protein] + a di-trans,poly-cis-dolichyl phosphate + H(+)</text>
        <dbReference type="Rhea" id="RHEA:53396"/>
        <dbReference type="Rhea" id="RHEA-COMP:11060"/>
        <dbReference type="Rhea" id="RHEA-COMP:13547"/>
        <dbReference type="Rhea" id="RHEA-COMP:19498"/>
        <dbReference type="Rhea" id="RHEA-COMP:19501"/>
        <dbReference type="ChEBI" id="CHEBI:15378"/>
        <dbReference type="ChEBI" id="CHEBI:30013"/>
        <dbReference type="ChEBI" id="CHEBI:57683"/>
        <dbReference type="ChEBI" id="CHEBI:58211"/>
        <dbReference type="ChEBI" id="CHEBI:137323"/>
        <dbReference type="EC" id="2.4.1.109"/>
    </reaction>
</comment>
<feature type="transmembrane region" description="Helical" evidence="14">
    <location>
        <begin position="189"/>
        <end position="218"/>
    </location>
</feature>
<comment type="similarity">
    <text evidence="3 14">Belongs to the glycosyltransferase 39 family.</text>
</comment>
<dbReference type="Pfam" id="PF02815">
    <property type="entry name" value="MIR"/>
    <property type="match status" value="1"/>
</dbReference>
<keyword evidence="5 14" id="KW-0328">Glycosyltransferase</keyword>
<evidence type="ECO:0000256" key="13">
    <source>
        <dbReference type="ARBA" id="ARBA00045102"/>
    </source>
</evidence>
<dbReference type="PANTHER" id="PTHR10050:SF46">
    <property type="entry name" value="PROTEIN O-MANNOSYL-TRANSFERASE 2"/>
    <property type="match status" value="1"/>
</dbReference>
<evidence type="ECO:0000256" key="12">
    <source>
        <dbReference type="ARBA" id="ARBA00045085"/>
    </source>
</evidence>
<dbReference type="RefSeq" id="XP_013422387.1">
    <property type="nucleotide sequence ID" value="XM_013566933.1"/>
</dbReference>
<dbReference type="AlphaFoldDB" id="A0A074W4Z8"/>
<dbReference type="PANTHER" id="PTHR10050">
    <property type="entry name" value="DOLICHYL-PHOSPHATE-MANNOSE--PROTEIN MANNOSYLTRANSFERASE"/>
    <property type="match status" value="1"/>
</dbReference>
<feature type="domain" description="MIR" evidence="15">
    <location>
        <begin position="422"/>
        <end position="480"/>
    </location>
</feature>
<comment type="function">
    <text evidence="14">Transfers mannose from Dol-P-mannose to Ser or Thr residues on proteins.</text>
</comment>
<name>A0A074W4Z8_9PEZI</name>
<dbReference type="InterPro" id="IPR032421">
    <property type="entry name" value="PMT_4TMC"/>
</dbReference>
<keyword evidence="6 14" id="KW-0808">Transferase</keyword>
<keyword evidence="9 14" id="KW-0256">Endoplasmic reticulum</keyword>